<evidence type="ECO:0000256" key="3">
    <source>
        <dbReference type="ARBA" id="ARBA00023163"/>
    </source>
</evidence>
<evidence type="ECO:0000259" key="5">
    <source>
        <dbReference type="PROSITE" id="PS51005"/>
    </source>
</evidence>
<comment type="caution">
    <text evidence="6">The sequence shown here is derived from an EMBL/GenBank/DDBJ whole genome shotgun (WGS) entry which is preliminary data.</text>
</comment>
<dbReference type="GO" id="GO:0003677">
    <property type="term" value="F:DNA binding"/>
    <property type="evidence" value="ECO:0007669"/>
    <property type="project" value="UniProtKB-KW"/>
</dbReference>
<dbReference type="AlphaFoldDB" id="A0ABC8SX86"/>
<dbReference type="Gene3D" id="2.170.150.80">
    <property type="entry name" value="NAC domain"/>
    <property type="match status" value="1"/>
</dbReference>
<evidence type="ECO:0000313" key="7">
    <source>
        <dbReference type="Proteomes" id="UP001642360"/>
    </source>
</evidence>
<feature type="domain" description="NAC" evidence="5">
    <location>
        <begin position="1"/>
        <end position="70"/>
    </location>
</feature>
<feature type="non-terminal residue" evidence="6">
    <location>
        <position position="158"/>
    </location>
</feature>
<evidence type="ECO:0000313" key="6">
    <source>
        <dbReference type="EMBL" id="CAK9161657.1"/>
    </source>
</evidence>
<evidence type="ECO:0000256" key="1">
    <source>
        <dbReference type="ARBA" id="ARBA00023015"/>
    </source>
</evidence>
<keyword evidence="7" id="KW-1185">Reference proteome</keyword>
<dbReference type="InterPro" id="IPR003441">
    <property type="entry name" value="NAC-dom"/>
</dbReference>
<dbReference type="Proteomes" id="UP001642360">
    <property type="component" value="Unassembled WGS sequence"/>
</dbReference>
<keyword evidence="1" id="KW-0805">Transcription regulation</keyword>
<protein>
    <recommendedName>
        <fullName evidence="5">NAC domain-containing protein</fullName>
    </recommendedName>
</protein>
<reference evidence="6 7" key="1">
    <citation type="submission" date="2024-02" db="EMBL/GenBank/DDBJ databases">
        <authorList>
            <person name="Vignale AGUSTIN F."/>
            <person name="Sosa J E."/>
            <person name="Modenutti C."/>
        </authorList>
    </citation>
    <scope>NUCLEOTIDE SEQUENCE [LARGE SCALE GENOMIC DNA]</scope>
</reference>
<organism evidence="6 7">
    <name type="scientific">Ilex paraguariensis</name>
    <name type="common">yerba mate</name>
    <dbReference type="NCBI Taxonomy" id="185542"/>
    <lineage>
        <taxon>Eukaryota</taxon>
        <taxon>Viridiplantae</taxon>
        <taxon>Streptophyta</taxon>
        <taxon>Embryophyta</taxon>
        <taxon>Tracheophyta</taxon>
        <taxon>Spermatophyta</taxon>
        <taxon>Magnoliopsida</taxon>
        <taxon>eudicotyledons</taxon>
        <taxon>Gunneridae</taxon>
        <taxon>Pentapetalae</taxon>
        <taxon>asterids</taxon>
        <taxon>campanulids</taxon>
        <taxon>Aquifoliales</taxon>
        <taxon>Aquifoliaceae</taxon>
        <taxon>Ilex</taxon>
    </lineage>
</organism>
<gene>
    <name evidence="6" type="ORF">ILEXP_LOCUS30478</name>
</gene>
<keyword evidence="3" id="KW-0804">Transcription</keyword>
<dbReference type="EMBL" id="CAUOFW020003724">
    <property type="protein sequence ID" value="CAK9161657.1"/>
    <property type="molecule type" value="Genomic_DNA"/>
</dbReference>
<dbReference type="SUPFAM" id="SSF101941">
    <property type="entry name" value="NAC domain"/>
    <property type="match status" value="1"/>
</dbReference>
<sequence length="158" mass="18377">MWRGSDKASPVLDPQKNNTIIGWKRNFFYEITKTWAKLGYNMIEYSLPDSTLNNETILFRDYVLCLIKKKKPPQMNHLHSHDNFEELIEGDLFAMLAEDLYHFTPLQPYESIELGVPVAQFEGYPYQEHMRMAEELSNGDQEKALQESAISMILPNSS</sequence>
<accession>A0ABC8SX86</accession>
<proteinExistence type="predicted"/>
<evidence type="ECO:0000256" key="4">
    <source>
        <dbReference type="ARBA" id="ARBA00023242"/>
    </source>
</evidence>
<keyword evidence="2" id="KW-0238">DNA-binding</keyword>
<evidence type="ECO:0000256" key="2">
    <source>
        <dbReference type="ARBA" id="ARBA00023125"/>
    </source>
</evidence>
<keyword evidence="4" id="KW-0539">Nucleus</keyword>
<dbReference type="PROSITE" id="PS51005">
    <property type="entry name" value="NAC"/>
    <property type="match status" value="1"/>
</dbReference>
<dbReference type="InterPro" id="IPR036093">
    <property type="entry name" value="NAC_dom_sf"/>
</dbReference>
<name>A0ABC8SX86_9AQUA</name>